<dbReference type="EMBL" id="CP108318">
    <property type="protein sequence ID" value="WTW62210.1"/>
    <property type="molecule type" value="Genomic_DNA"/>
</dbReference>
<name>A0AAU2V4B3_9ACTN</name>
<proteinExistence type="predicted"/>
<evidence type="ECO:0008006" key="3">
    <source>
        <dbReference type="Google" id="ProtNLM"/>
    </source>
</evidence>
<feature type="compositionally biased region" description="Low complexity" evidence="1">
    <location>
        <begin position="7"/>
        <end position="18"/>
    </location>
</feature>
<evidence type="ECO:0000256" key="1">
    <source>
        <dbReference type="SAM" id="MobiDB-lite"/>
    </source>
</evidence>
<dbReference type="AlphaFoldDB" id="A0AAU2V4B3"/>
<reference evidence="2" key="1">
    <citation type="submission" date="2022-10" db="EMBL/GenBank/DDBJ databases">
        <title>The complete genomes of actinobacterial strains from the NBC collection.</title>
        <authorList>
            <person name="Joergensen T.S."/>
            <person name="Alvarez Arevalo M."/>
            <person name="Sterndorff E.B."/>
            <person name="Faurdal D."/>
            <person name="Vuksanovic O."/>
            <person name="Mourched A.-S."/>
            <person name="Charusanti P."/>
            <person name="Shaw S."/>
            <person name="Blin K."/>
            <person name="Weber T."/>
        </authorList>
    </citation>
    <scope>NUCLEOTIDE SEQUENCE</scope>
    <source>
        <strain evidence="2">NBC_00003</strain>
    </source>
</reference>
<gene>
    <name evidence="2" type="ORF">OG549_16975</name>
</gene>
<evidence type="ECO:0000313" key="2">
    <source>
        <dbReference type="EMBL" id="WTW62210.1"/>
    </source>
</evidence>
<feature type="region of interest" description="Disordered" evidence="1">
    <location>
        <begin position="1"/>
        <end position="27"/>
    </location>
</feature>
<protein>
    <recommendedName>
        <fullName evidence="3">DUF11 domain-containing protein</fullName>
    </recommendedName>
</protein>
<organism evidence="2">
    <name type="scientific">Streptomyces sp. NBC_00003</name>
    <dbReference type="NCBI Taxonomy" id="2903608"/>
    <lineage>
        <taxon>Bacteria</taxon>
        <taxon>Bacillati</taxon>
        <taxon>Actinomycetota</taxon>
        <taxon>Actinomycetes</taxon>
        <taxon>Kitasatosporales</taxon>
        <taxon>Streptomycetaceae</taxon>
        <taxon>Streptomyces</taxon>
    </lineage>
</organism>
<accession>A0AAU2V4B3</accession>
<sequence>MGAALIATGTPSGATGPEPGAGPAGAAGIDRGVGAVSEAADVVGPAAAGGAAAEADVSYHGHVSLWNGRVGIWLATDNHGPAPVSGTTVRLRFSVALDPGAALPPNCLRTGPAEVQCGAGSMRAAGAGGHLALDVATVGIPTEVGVDIDTTWNGGASDHNPANNTHRVLALATGDPYTY</sequence>